<accession>A0A6C0EKL6</accession>
<protein>
    <recommendedName>
        <fullName evidence="5">ATPase AAA-type core domain-containing protein</fullName>
    </recommendedName>
</protein>
<organism evidence="6">
    <name type="scientific">viral metagenome</name>
    <dbReference type="NCBI Taxonomy" id="1070528"/>
    <lineage>
        <taxon>unclassified sequences</taxon>
        <taxon>metagenomes</taxon>
        <taxon>organismal metagenomes</taxon>
    </lineage>
</organism>
<reference evidence="6" key="1">
    <citation type="journal article" date="2020" name="Nature">
        <title>Giant virus diversity and host interactions through global metagenomics.</title>
        <authorList>
            <person name="Schulz F."/>
            <person name="Roux S."/>
            <person name="Paez-Espino D."/>
            <person name="Jungbluth S."/>
            <person name="Walsh D.A."/>
            <person name="Denef V.J."/>
            <person name="McMahon K.D."/>
            <person name="Konstantinidis K.T."/>
            <person name="Eloe-Fadrosh E.A."/>
            <person name="Kyrpides N.C."/>
            <person name="Woyke T."/>
        </authorList>
    </citation>
    <scope>NUCLEOTIDE SEQUENCE</scope>
    <source>
        <strain evidence="6">GVMAG-M-3300009068-24</strain>
    </source>
</reference>
<feature type="region of interest" description="Disordered" evidence="4">
    <location>
        <begin position="1"/>
        <end position="27"/>
    </location>
</feature>
<feature type="domain" description="ATPase AAA-type core" evidence="5">
    <location>
        <begin position="124"/>
        <end position="236"/>
    </location>
</feature>
<keyword evidence="2" id="KW-0547">Nucleotide-binding</keyword>
<name>A0A6C0EKL6_9ZZZZ</name>
<dbReference type="EMBL" id="MN738881">
    <property type="protein sequence ID" value="QHT29724.1"/>
    <property type="molecule type" value="Genomic_DNA"/>
</dbReference>
<evidence type="ECO:0000256" key="3">
    <source>
        <dbReference type="ARBA" id="ARBA00022840"/>
    </source>
</evidence>
<dbReference type="InterPro" id="IPR003959">
    <property type="entry name" value="ATPase_AAA_core"/>
</dbReference>
<feature type="compositionally biased region" description="Basic and acidic residues" evidence="4">
    <location>
        <begin position="1"/>
        <end position="14"/>
    </location>
</feature>
<dbReference type="GO" id="GO:0005524">
    <property type="term" value="F:ATP binding"/>
    <property type="evidence" value="ECO:0007669"/>
    <property type="project" value="UniProtKB-KW"/>
</dbReference>
<dbReference type="Gene3D" id="3.40.50.300">
    <property type="entry name" value="P-loop containing nucleotide triphosphate hydrolases"/>
    <property type="match status" value="1"/>
</dbReference>
<evidence type="ECO:0000313" key="6">
    <source>
        <dbReference type="EMBL" id="QHT29724.1"/>
    </source>
</evidence>
<evidence type="ECO:0000256" key="2">
    <source>
        <dbReference type="ARBA" id="ARBA00022741"/>
    </source>
</evidence>
<dbReference type="SUPFAM" id="SSF52540">
    <property type="entry name" value="P-loop containing nucleoside triphosphate hydrolases"/>
    <property type="match status" value="1"/>
</dbReference>
<evidence type="ECO:0000256" key="4">
    <source>
        <dbReference type="SAM" id="MobiDB-lite"/>
    </source>
</evidence>
<dbReference type="InterPro" id="IPR000641">
    <property type="entry name" value="CbxX/CfxQ"/>
</dbReference>
<dbReference type="GO" id="GO:0016887">
    <property type="term" value="F:ATP hydrolysis activity"/>
    <property type="evidence" value="ECO:0007669"/>
    <property type="project" value="InterPro"/>
</dbReference>
<dbReference type="PANTHER" id="PTHR43392">
    <property type="entry name" value="AAA-TYPE ATPASE FAMILY PROTEIN / ANKYRIN REPEAT FAMILY PROTEIN"/>
    <property type="match status" value="1"/>
</dbReference>
<evidence type="ECO:0000259" key="5">
    <source>
        <dbReference type="Pfam" id="PF00004"/>
    </source>
</evidence>
<dbReference type="InterPro" id="IPR050773">
    <property type="entry name" value="CbxX/CfxQ_RuBisCO_ESX"/>
</dbReference>
<proteinExistence type="inferred from homology"/>
<comment type="similarity">
    <text evidence="1">Belongs to the CbxX/CfxQ family.</text>
</comment>
<dbReference type="InterPro" id="IPR027417">
    <property type="entry name" value="P-loop_NTPase"/>
</dbReference>
<dbReference type="PANTHER" id="PTHR43392:SF2">
    <property type="entry name" value="AAA-TYPE ATPASE FAMILY PROTEIN _ ANKYRIN REPEAT FAMILY PROTEIN"/>
    <property type="match status" value="1"/>
</dbReference>
<dbReference type="PRINTS" id="PR00819">
    <property type="entry name" value="CBXCFQXSUPER"/>
</dbReference>
<keyword evidence="3" id="KW-0067">ATP-binding</keyword>
<dbReference type="AlphaFoldDB" id="A0A6C0EKL6"/>
<evidence type="ECO:0000256" key="1">
    <source>
        <dbReference type="ARBA" id="ARBA00010378"/>
    </source>
</evidence>
<sequence length="368" mass="41631">MANTHEELDERATTESHLSAVRRPTPLPTPIQRSKVVATVPLPKVIIEQDITCLADLIRIIDTHPYVPGTQSNINLEALHNIGPELRQIHAMIGLKTFKDSLLDQLLYFMQGLHINREQDFKHMVIYGPPGSGKTQAAKLIGTMYSKLDILKNGIFRKVTRNDLVAGYLGQTTIKTSKVIQECLGGCLFIDEVYSLGCGGEDGGDSFSKECIDTLCEALSDYKNELMVIVAGYEKDVKECFFGMNPGLASRFIWRFTVEEYTPEELMRIFLQKVEQNGWTFEEGSGCFATATEAWFKSHKKDFVHFGRDMELLFTYTKIAHGRRIYGKSEDLRRKLTMTDLTQGHKQFLNHGEKKAPSLPESCYGLYL</sequence>
<dbReference type="Pfam" id="PF00004">
    <property type="entry name" value="AAA"/>
    <property type="match status" value="1"/>
</dbReference>
<dbReference type="CDD" id="cd00009">
    <property type="entry name" value="AAA"/>
    <property type="match status" value="1"/>
</dbReference>